<feature type="domain" description="Transketolase-like pyrimidine-binding" evidence="11">
    <location>
        <begin position="317"/>
        <end position="482"/>
    </location>
</feature>
<dbReference type="EMBL" id="DVMX01000037">
    <property type="protein sequence ID" value="HIU41361.1"/>
    <property type="molecule type" value="Genomic_DNA"/>
</dbReference>
<reference evidence="12" key="1">
    <citation type="submission" date="2020-10" db="EMBL/GenBank/DDBJ databases">
        <authorList>
            <person name="Gilroy R."/>
        </authorList>
    </citation>
    <scope>NUCLEOTIDE SEQUENCE</scope>
    <source>
        <strain evidence="12">4509</strain>
    </source>
</reference>
<comment type="pathway">
    <text evidence="1 10">Metabolic intermediate biosynthesis; 1-deoxy-D-xylulose 5-phosphate biosynthesis; 1-deoxy-D-xylulose 5-phosphate from D-glyceraldehyde 3-phosphate and pyruvate: step 1/1.</text>
</comment>
<keyword evidence="8 10" id="KW-0786">Thiamine pyrophosphate</keyword>
<dbReference type="GO" id="GO:0005829">
    <property type="term" value="C:cytosol"/>
    <property type="evidence" value="ECO:0007669"/>
    <property type="project" value="TreeGrafter"/>
</dbReference>
<dbReference type="Pfam" id="PF02780">
    <property type="entry name" value="Transketolase_C"/>
    <property type="match status" value="1"/>
</dbReference>
<evidence type="ECO:0000256" key="6">
    <source>
        <dbReference type="ARBA" id="ARBA00022842"/>
    </source>
</evidence>
<dbReference type="InterPro" id="IPR005475">
    <property type="entry name" value="Transketolase-like_Pyr-bd"/>
</dbReference>
<dbReference type="InterPro" id="IPR020826">
    <property type="entry name" value="Transketolase_BS"/>
</dbReference>
<dbReference type="Pfam" id="PF13292">
    <property type="entry name" value="DXP_synthase_N"/>
    <property type="match status" value="1"/>
</dbReference>
<keyword evidence="4 10" id="KW-0808">Transferase</keyword>
<evidence type="ECO:0000256" key="5">
    <source>
        <dbReference type="ARBA" id="ARBA00022723"/>
    </source>
</evidence>
<evidence type="ECO:0000256" key="9">
    <source>
        <dbReference type="ARBA" id="ARBA00023229"/>
    </source>
</evidence>
<dbReference type="AlphaFoldDB" id="A0A9D1IRF6"/>
<dbReference type="SUPFAM" id="SSF52518">
    <property type="entry name" value="Thiamin diphosphate-binding fold (THDP-binding)"/>
    <property type="match status" value="2"/>
</dbReference>
<dbReference type="PROSITE" id="PS00801">
    <property type="entry name" value="TRANSKETOLASE_1"/>
    <property type="match status" value="1"/>
</dbReference>
<dbReference type="EC" id="2.2.1.7" evidence="10"/>
<dbReference type="GO" id="GO:0016114">
    <property type="term" value="P:terpenoid biosynthetic process"/>
    <property type="evidence" value="ECO:0007669"/>
    <property type="project" value="UniProtKB-UniRule"/>
</dbReference>
<dbReference type="GO" id="GO:0030976">
    <property type="term" value="F:thiamine pyrophosphate binding"/>
    <property type="evidence" value="ECO:0007669"/>
    <property type="project" value="UniProtKB-UniRule"/>
</dbReference>
<dbReference type="NCBIfam" id="TIGR00204">
    <property type="entry name" value="dxs"/>
    <property type="match status" value="1"/>
</dbReference>
<dbReference type="CDD" id="cd02007">
    <property type="entry name" value="TPP_DXS"/>
    <property type="match status" value="1"/>
</dbReference>
<dbReference type="Gene3D" id="3.40.50.970">
    <property type="match status" value="2"/>
</dbReference>
<dbReference type="InterPro" id="IPR033248">
    <property type="entry name" value="Transketolase_C"/>
</dbReference>
<dbReference type="GO" id="GO:0019288">
    <property type="term" value="P:isopentenyl diphosphate biosynthetic process, methylerythritol 4-phosphate pathway"/>
    <property type="evidence" value="ECO:0007669"/>
    <property type="project" value="TreeGrafter"/>
</dbReference>
<feature type="binding site" evidence="10">
    <location>
        <position position="149"/>
    </location>
    <ligand>
        <name>Mg(2+)</name>
        <dbReference type="ChEBI" id="CHEBI:18420"/>
    </ligand>
</feature>
<feature type="binding site" evidence="10">
    <location>
        <position position="178"/>
    </location>
    <ligand>
        <name>thiamine diphosphate</name>
        <dbReference type="ChEBI" id="CHEBI:58937"/>
    </ligand>
</feature>
<protein>
    <recommendedName>
        <fullName evidence="10">1-deoxy-D-xylulose-5-phosphate synthase</fullName>
        <ecNumber evidence="10">2.2.1.7</ecNumber>
    </recommendedName>
    <alternativeName>
        <fullName evidence="10">1-deoxyxylulose-5-phosphate synthase</fullName>
        <shortName evidence="10">DXP synthase</shortName>
        <shortName evidence="10">DXPS</shortName>
    </alternativeName>
</protein>
<feature type="binding site" evidence="10">
    <location>
        <position position="178"/>
    </location>
    <ligand>
        <name>Mg(2+)</name>
        <dbReference type="ChEBI" id="CHEBI:18420"/>
    </ligand>
</feature>
<dbReference type="SMART" id="SM00861">
    <property type="entry name" value="Transket_pyr"/>
    <property type="match status" value="1"/>
</dbReference>
<comment type="catalytic activity">
    <reaction evidence="10">
        <text>D-glyceraldehyde 3-phosphate + pyruvate + H(+) = 1-deoxy-D-xylulose 5-phosphate + CO2</text>
        <dbReference type="Rhea" id="RHEA:12605"/>
        <dbReference type="ChEBI" id="CHEBI:15361"/>
        <dbReference type="ChEBI" id="CHEBI:15378"/>
        <dbReference type="ChEBI" id="CHEBI:16526"/>
        <dbReference type="ChEBI" id="CHEBI:57792"/>
        <dbReference type="ChEBI" id="CHEBI:59776"/>
        <dbReference type="EC" id="2.2.1.7"/>
    </reaction>
</comment>
<keyword evidence="7 10" id="KW-0784">Thiamine biosynthesis</keyword>
<name>A0A9D1IRF6_9FIRM</name>
<dbReference type="HAMAP" id="MF_00315">
    <property type="entry name" value="DXP_synth"/>
    <property type="match status" value="1"/>
</dbReference>
<dbReference type="GO" id="GO:0000287">
    <property type="term" value="F:magnesium ion binding"/>
    <property type="evidence" value="ECO:0007669"/>
    <property type="project" value="UniProtKB-UniRule"/>
</dbReference>
<dbReference type="InterPro" id="IPR029061">
    <property type="entry name" value="THDP-binding"/>
</dbReference>
<dbReference type="NCBIfam" id="NF003933">
    <property type="entry name" value="PRK05444.2-2"/>
    <property type="match status" value="1"/>
</dbReference>
<dbReference type="Pfam" id="PF02779">
    <property type="entry name" value="Transket_pyr"/>
    <property type="match status" value="1"/>
</dbReference>
<comment type="cofactor">
    <cofactor evidence="10">
        <name>Mg(2+)</name>
        <dbReference type="ChEBI" id="CHEBI:18420"/>
    </cofactor>
    <text evidence="10">Binds 1 Mg(2+) ion per subunit.</text>
</comment>
<comment type="subunit">
    <text evidence="3 10">Homodimer.</text>
</comment>
<dbReference type="GO" id="GO:0008661">
    <property type="term" value="F:1-deoxy-D-xylulose-5-phosphate synthase activity"/>
    <property type="evidence" value="ECO:0007669"/>
    <property type="project" value="UniProtKB-UniRule"/>
</dbReference>
<reference evidence="12" key="2">
    <citation type="journal article" date="2021" name="PeerJ">
        <title>Extensive microbial diversity within the chicken gut microbiome revealed by metagenomics and culture.</title>
        <authorList>
            <person name="Gilroy R."/>
            <person name="Ravi A."/>
            <person name="Getino M."/>
            <person name="Pursley I."/>
            <person name="Horton D.L."/>
            <person name="Alikhan N.F."/>
            <person name="Baker D."/>
            <person name="Gharbi K."/>
            <person name="Hall N."/>
            <person name="Watson M."/>
            <person name="Adriaenssens E.M."/>
            <person name="Foster-Nyarko E."/>
            <person name="Jarju S."/>
            <person name="Secka A."/>
            <person name="Antonio M."/>
            <person name="Oren A."/>
            <person name="Chaudhuri R.R."/>
            <person name="La Ragione R."/>
            <person name="Hildebrand F."/>
            <person name="Pallen M.J."/>
        </authorList>
    </citation>
    <scope>NUCLEOTIDE SEQUENCE</scope>
    <source>
        <strain evidence="12">4509</strain>
    </source>
</reference>
<comment type="similarity">
    <text evidence="2 10">Belongs to the transketolase family. DXPS subfamily.</text>
</comment>
<dbReference type="PANTHER" id="PTHR43322">
    <property type="entry name" value="1-D-DEOXYXYLULOSE 5-PHOSPHATE SYNTHASE-RELATED"/>
    <property type="match status" value="1"/>
</dbReference>
<evidence type="ECO:0000256" key="1">
    <source>
        <dbReference type="ARBA" id="ARBA00004980"/>
    </source>
</evidence>
<dbReference type="InterPro" id="IPR009014">
    <property type="entry name" value="Transketo_C/PFOR_II"/>
</dbReference>
<feature type="binding site" evidence="10">
    <location>
        <position position="77"/>
    </location>
    <ligand>
        <name>thiamine diphosphate</name>
        <dbReference type="ChEBI" id="CHEBI:58937"/>
    </ligand>
</feature>
<evidence type="ECO:0000313" key="13">
    <source>
        <dbReference type="Proteomes" id="UP000824082"/>
    </source>
</evidence>
<evidence type="ECO:0000313" key="12">
    <source>
        <dbReference type="EMBL" id="HIU41361.1"/>
    </source>
</evidence>
<dbReference type="InterPro" id="IPR005477">
    <property type="entry name" value="Dxylulose-5-P_synthase"/>
</dbReference>
<evidence type="ECO:0000256" key="8">
    <source>
        <dbReference type="ARBA" id="ARBA00023052"/>
    </source>
</evidence>
<feature type="binding site" evidence="10">
    <location>
        <position position="289"/>
    </location>
    <ligand>
        <name>thiamine diphosphate</name>
        <dbReference type="ChEBI" id="CHEBI:58937"/>
    </ligand>
</feature>
<organism evidence="12 13">
    <name type="scientific">Candidatus Egerieicola faecale</name>
    <dbReference type="NCBI Taxonomy" id="2840774"/>
    <lineage>
        <taxon>Bacteria</taxon>
        <taxon>Bacillati</taxon>
        <taxon>Bacillota</taxon>
        <taxon>Clostridia</taxon>
        <taxon>Eubacteriales</taxon>
        <taxon>Oscillospiraceae</taxon>
        <taxon>Oscillospiraceae incertae sedis</taxon>
        <taxon>Candidatus Egerieicola</taxon>
    </lineage>
</organism>
<evidence type="ECO:0000256" key="3">
    <source>
        <dbReference type="ARBA" id="ARBA00011738"/>
    </source>
</evidence>
<feature type="binding site" evidence="10">
    <location>
        <position position="368"/>
    </location>
    <ligand>
        <name>thiamine diphosphate</name>
        <dbReference type="ChEBI" id="CHEBI:58937"/>
    </ligand>
</feature>
<dbReference type="Gene3D" id="3.40.50.920">
    <property type="match status" value="1"/>
</dbReference>
<feature type="binding site" evidence="10">
    <location>
        <begin position="118"/>
        <end position="120"/>
    </location>
    <ligand>
        <name>thiamine diphosphate</name>
        <dbReference type="ChEBI" id="CHEBI:58937"/>
    </ligand>
</feature>
<evidence type="ECO:0000256" key="10">
    <source>
        <dbReference type="HAMAP-Rule" id="MF_00315"/>
    </source>
</evidence>
<dbReference type="InterPro" id="IPR049557">
    <property type="entry name" value="Transketolase_CS"/>
</dbReference>
<dbReference type="PROSITE" id="PS00802">
    <property type="entry name" value="TRANSKETOLASE_2"/>
    <property type="match status" value="1"/>
</dbReference>
<gene>
    <name evidence="10" type="primary">dxs</name>
    <name evidence="12" type="ORF">IAD19_02275</name>
</gene>
<evidence type="ECO:0000256" key="2">
    <source>
        <dbReference type="ARBA" id="ARBA00011081"/>
    </source>
</evidence>
<feature type="binding site" evidence="10">
    <location>
        <begin position="150"/>
        <end position="151"/>
    </location>
    <ligand>
        <name>thiamine diphosphate</name>
        <dbReference type="ChEBI" id="CHEBI:58937"/>
    </ligand>
</feature>
<keyword evidence="5 10" id="KW-0479">Metal-binding</keyword>
<comment type="function">
    <text evidence="10">Catalyzes the acyloin condensation reaction between C atoms 2 and 3 of pyruvate and glyceraldehyde 3-phosphate to yield 1-deoxy-D-xylulose-5-phosphate (DXP).</text>
</comment>
<dbReference type="PANTHER" id="PTHR43322:SF5">
    <property type="entry name" value="1-DEOXY-D-XYLULOSE-5-PHOSPHATE SYNTHASE, CHLOROPLASTIC"/>
    <property type="match status" value="1"/>
</dbReference>
<dbReference type="GO" id="GO:0009228">
    <property type="term" value="P:thiamine biosynthetic process"/>
    <property type="evidence" value="ECO:0007669"/>
    <property type="project" value="UniProtKB-UniRule"/>
</dbReference>
<keyword evidence="6 10" id="KW-0460">Magnesium</keyword>
<comment type="cofactor">
    <cofactor evidence="10">
        <name>thiamine diphosphate</name>
        <dbReference type="ChEBI" id="CHEBI:58937"/>
    </cofactor>
    <text evidence="10">Binds 1 thiamine pyrophosphate per subunit.</text>
</comment>
<accession>A0A9D1IRF6</accession>
<sequence length="617" mass="67755">MEKEYPLLDRIQSPQDVKKLNLEQLSQLAGEIRSFLIHSIAKTGGHLSSNLGVVELTLAIHKVFQSPTDRIVFDVGHQSYTHKLLTGRKAGFVKLRKEGGLSGFPKQKESIHDAFLAGHSSTSISAAYGIARGLRMRGSDAFTIAVVGDGSFTGGMIYEAMNNAGRSNVRIIVILNQNDMSISRNVGGLAKYLAVMRTKPGYRSLKNRAMQHLDHLPVVGKSLHKIISAEKTALKNRMLRCTIFEEMGFEYIGPVNGHNLQELIFALESAKSLSRPVVIHVDTIKGKGYAPAESKPGEYHGVGGFDPDGDGLPARKEGFSSVMGRYLAQLGENDPNLCAVTAAMKNGTGLNFFAEKFPIRFFDTAIAEEHAVTFCAGLATQGYLPVFAVYSTFLQRAYDQILHDCSIEPKHVVFLVDRAGFVGDDGETHQGLFDAAYLSTIPGLRIFSPESYGELQGCMDRALYQYTDGPVAVRYPRGDECCTHHLLGDGTQDYLLHRQGGKVLLVSYGRLCEEVMAAAQSLQADVLKLICIRPIAQEALKAAMEYDAVYFFEEGIKQGGIGMQFLDQMYESGYQGKIRVQAVDNQIAPQGTLESLYRRYGLDRESIQALVTQGGEK</sequence>
<dbReference type="Proteomes" id="UP000824082">
    <property type="component" value="Unassembled WGS sequence"/>
</dbReference>
<comment type="caution">
    <text evidence="12">The sequence shown here is derived from an EMBL/GenBank/DDBJ whole genome shotgun (WGS) entry which is preliminary data.</text>
</comment>
<keyword evidence="9 10" id="KW-0414">Isoprene biosynthesis</keyword>
<proteinExistence type="inferred from homology"/>
<evidence type="ECO:0000256" key="4">
    <source>
        <dbReference type="ARBA" id="ARBA00022679"/>
    </source>
</evidence>
<dbReference type="SUPFAM" id="SSF52922">
    <property type="entry name" value="TK C-terminal domain-like"/>
    <property type="match status" value="1"/>
</dbReference>
<dbReference type="CDD" id="cd07033">
    <property type="entry name" value="TPP_PYR_DXS_TK_like"/>
    <property type="match status" value="1"/>
</dbReference>
<evidence type="ECO:0000259" key="11">
    <source>
        <dbReference type="SMART" id="SM00861"/>
    </source>
</evidence>
<evidence type="ECO:0000256" key="7">
    <source>
        <dbReference type="ARBA" id="ARBA00022977"/>
    </source>
</evidence>